<keyword evidence="3" id="KW-1185">Reference proteome</keyword>
<dbReference type="AlphaFoldDB" id="A0A8J8NHC3"/>
<dbReference type="InterPro" id="IPR050185">
    <property type="entry name" value="Ub_carboxyl-term_hydrolase"/>
</dbReference>
<gene>
    <name evidence="2" type="ORF">FGO68_gene4032</name>
</gene>
<feature type="domain" description="USP" evidence="1">
    <location>
        <begin position="1"/>
        <end position="183"/>
    </location>
</feature>
<protein>
    <recommendedName>
        <fullName evidence="1">USP domain-containing protein</fullName>
    </recommendedName>
</protein>
<dbReference type="Gene3D" id="3.90.70.10">
    <property type="entry name" value="Cysteine proteinases"/>
    <property type="match status" value="1"/>
</dbReference>
<evidence type="ECO:0000259" key="1">
    <source>
        <dbReference type="PROSITE" id="PS50235"/>
    </source>
</evidence>
<evidence type="ECO:0000313" key="2">
    <source>
        <dbReference type="EMBL" id="TNV74576.1"/>
    </source>
</evidence>
<accession>A0A8J8NHC3</accession>
<dbReference type="Proteomes" id="UP000785679">
    <property type="component" value="Unassembled WGS sequence"/>
</dbReference>
<proteinExistence type="predicted"/>
<organism evidence="2 3">
    <name type="scientific">Halteria grandinella</name>
    <dbReference type="NCBI Taxonomy" id="5974"/>
    <lineage>
        <taxon>Eukaryota</taxon>
        <taxon>Sar</taxon>
        <taxon>Alveolata</taxon>
        <taxon>Ciliophora</taxon>
        <taxon>Intramacronucleata</taxon>
        <taxon>Spirotrichea</taxon>
        <taxon>Stichotrichia</taxon>
        <taxon>Sporadotrichida</taxon>
        <taxon>Halteriidae</taxon>
        <taxon>Halteria</taxon>
    </lineage>
</organism>
<dbReference type="GO" id="GO:0004843">
    <property type="term" value="F:cysteine-type deubiquitinase activity"/>
    <property type="evidence" value="ECO:0007669"/>
    <property type="project" value="InterPro"/>
</dbReference>
<dbReference type="PANTHER" id="PTHR21646">
    <property type="entry name" value="UBIQUITIN CARBOXYL-TERMINAL HYDROLASE"/>
    <property type="match status" value="1"/>
</dbReference>
<dbReference type="PROSITE" id="PS00973">
    <property type="entry name" value="USP_2"/>
    <property type="match status" value="1"/>
</dbReference>
<evidence type="ECO:0000313" key="3">
    <source>
        <dbReference type="Proteomes" id="UP000785679"/>
    </source>
</evidence>
<dbReference type="Pfam" id="PF00443">
    <property type="entry name" value="UCH"/>
    <property type="match status" value="1"/>
</dbReference>
<dbReference type="InterPro" id="IPR001394">
    <property type="entry name" value="Peptidase_C19_UCH"/>
</dbReference>
<sequence length="187" mass="22290">MHTDFVRLVHQPSTLLETPTPNQVKRIDIDACIMNFARPELLDGTNKWYCEQCHQKTEAVKYTYLSREPEHLIIHLRRFKMDNTQRTKLTHIVKFPLGKFNFTKVFHQGSGLRNYERGNKYQLQSVVQHQGNGDGGHYVTYCKDQGVKEWYQYDDSRVSKVHKDRKKEEIVNSNSYLLIYRRRDKKL</sequence>
<dbReference type="EMBL" id="RRYP01016820">
    <property type="protein sequence ID" value="TNV74576.1"/>
    <property type="molecule type" value="Genomic_DNA"/>
</dbReference>
<dbReference type="PROSITE" id="PS50235">
    <property type="entry name" value="USP_3"/>
    <property type="match status" value="1"/>
</dbReference>
<dbReference type="GO" id="GO:0016579">
    <property type="term" value="P:protein deubiquitination"/>
    <property type="evidence" value="ECO:0007669"/>
    <property type="project" value="InterPro"/>
</dbReference>
<reference evidence="2" key="1">
    <citation type="submission" date="2019-06" db="EMBL/GenBank/DDBJ databases">
        <authorList>
            <person name="Zheng W."/>
        </authorList>
    </citation>
    <scope>NUCLEOTIDE SEQUENCE</scope>
    <source>
        <strain evidence="2">QDHG01</strain>
    </source>
</reference>
<name>A0A8J8NHC3_HALGN</name>
<dbReference type="InterPro" id="IPR038765">
    <property type="entry name" value="Papain-like_cys_pep_sf"/>
</dbReference>
<dbReference type="InterPro" id="IPR028889">
    <property type="entry name" value="USP"/>
</dbReference>
<comment type="caution">
    <text evidence="2">The sequence shown here is derived from an EMBL/GenBank/DDBJ whole genome shotgun (WGS) entry which is preliminary data.</text>
</comment>
<dbReference type="SUPFAM" id="SSF54001">
    <property type="entry name" value="Cysteine proteinases"/>
    <property type="match status" value="1"/>
</dbReference>
<dbReference type="OrthoDB" id="292964at2759"/>
<dbReference type="InterPro" id="IPR018200">
    <property type="entry name" value="USP_CS"/>
</dbReference>